<comment type="caution">
    <text evidence="1">The sequence shown here is derived from an EMBL/GenBank/DDBJ whole genome shotgun (WGS) entry which is preliminary data.</text>
</comment>
<gene>
    <name evidence="1" type="ORF">SDC9_126264</name>
</gene>
<sequence>MPTNTFAIMPKARIIDNTGDAAMAYRPESLSPLTVINIEAVRETENATVINDFIIS</sequence>
<dbReference type="EMBL" id="VSSQ01029201">
    <property type="protein sequence ID" value="MPM79231.1"/>
    <property type="molecule type" value="Genomic_DNA"/>
</dbReference>
<organism evidence="1">
    <name type="scientific">bioreactor metagenome</name>
    <dbReference type="NCBI Taxonomy" id="1076179"/>
    <lineage>
        <taxon>unclassified sequences</taxon>
        <taxon>metagenomes</taxon>
        <taxon>ecological metagenomes</taxon>
    </lineage>
</organism>
<protein>
    <submittedName>
        <fullName evidence="1">Uncharacterized protein</fullName>
    </submittedName>
</protein>
<accession>A0A645CQM7</accession>
<dbReference type="AlphaFoldDB" id="A0A645CQM7"/>
<proteinExistence type="predicted"/>
<name>A0A645CQM7_9ZZZZ</name>
<evidence type="ECO:0000313" key="1">
    <source>
        <dbReference type="EMBL" id="MPM79231.1"/>
    </source>
</evidence>
<reference evidence="1" key="1">
    <citation type="submission" date="2019-08" db="EMBL/GenBank/DDBJ databases">
        <authorList>
            <person name="Kucharzyk K."/>
            <person name="Murdoch R.W."/>
            <person name="Higgins S."/>
            <person name="Loffler F."/>
        </authorList>
    </citation>
    <scope>NUCLEOTIDE SEQUENCE</scope>
</reference>